<name>A0A2J7R7F9_9NEOP</name>
<dbReference type="AlphaFoldDB" id="A0A2J7R7F9"/>
<protein>
    <submittedName>
        <fullName evidence="1">Uncharacterized protein</fullName>
    </submittedName>
</protein>
<dbReference type="InParanoid" id="A0A2J7R7F9"/>
<dbReference type="EMBL" id="NEVH01006732">
    <property type="protein sequence ID" value="PNF36775.1"/>
    <property type="molecule type" value="Genomic_DNA"/>
</dbReference>
<keyword evidence="2" id="KW-1185">Reference proteome</keyword>
<sequence>MAISLKNVGFLFVEDNDCISQALSMLKDDLFGINVEFCEKLITSALETYLVDKILSLPQRTIEQTYYLLYEAISKHQECKMLTAVTDVIMADTETVVAADSLGFTQQEKVNIFKMAASLMQLSQIPRPRKVKCIEKHLTELYNNIWKPIEKVGKEFV</sequence>
<dbReference type="STRING" id="105785.A0A2J7R7F9"/>
<accession>A0A2J7R7F9</accession>
<gene>
    <name evidence="1" type="ORF">B7P43_G11158</name>
</gene>
<feature type="non-terminal residue" evidence="1">
    <location>
        <position position="157"/>
    </location>
</feature>
<evidence type="ECO:0000313" key="2">
    <source>
        <dbReference type="Proteomes" id="UP000235965"/>
    </source>
</evidence>
<reference evidence="1 2" key="1">
    <citation type="submission" date="2017-12" db="EMBL/GenBank/DDBJ databases">
        <title>Hemimetabolous genomes reveal molecular basis of termite eusociality.</title>
        <authorList>
            <person name="Harrison M.C."/>
            <person name="Jongepier E."/>
            <person name="Robertson H.M."/>
            <person name="Arning N."/>
            <person name="Bitard-Feildel T."/>
            <person name="Chao H."/>
            <person name="Childers C.P."/>
            <person name="Dinh H."/>
            <person name="Doddapaneni H."/>
            <person name="Dugan S."/>
            <person name="Gowin J."/>
            <person name="Greiner C."/>
            <person name="Han Y."/>
            <person name="Hu H."/>
            <person name="Hughes D.S.T."/>
            <person name="Huylmans A.-K."/>
            <person name="Kemena C."/>
            <person name="Kremer L.P.M."/>
            <person name="Lee S.L."/>
            <person name="Lopez-Ezquerra A."/>
            <person name="Mallet L."/>
            <person name="Monroy-Kuhn J.M."/>
            <person name="Moser A."/>
            <person name="Murali S.C."/>
            <person name="Muzny D.M."/>
            <person name="Otani S."/>
            <person name="Piulachs M.-D."/>
            <person name="Poelchau M."/>
            <person name="Qu J."/>
            <person name="Schaub F."/>
            <person name="Wada-Katsumata A."/>
            <person name="Worley K.C."/>
            <person name="Xie Q."/>
            <person name="Ylla G."/>
            <person name="Poulsen M."/>
            <person name="Gibbs R.A."/>
            <person name="Schal C."/>
            <person name="Richards S."/>
            <person name="Belles X."/>
            <person name="Korb J."/>
            <person name="Bornberg-Bauer E."/>
        </authorList>
    </citation>
    <scope>NUCLEOTIDE SEQUENCE [LARGE SCALE GENOMIC DNA]</scope>
    <source>
        <tissue evidence="1">Whole body</tissue>
    </source>
</reference>
<organism evidence="1 2">
    <name type="scientific">Cryptotermes secundus</name>
    <dbReference type="NCBI Taxonomy" id="105785"/>
    <lineage>
        <taxon>Eukaryota</taxon>
        <taxon>Metazoa</taxon>
        <taxon>Ecdysozoa</taxon>
        <taxon>Arthropoda</taxon>
        <taxon>Hexapoda</taxon>
        <taxon>Insecta</taxon>
        <taxon>Pterygota</taxon>
        <taxon>Neoptera</taxon>
        <taxon>Polyneoptera</taxon>
        <taxon>Dictyoptera</taxon>
        <taxon>Blattodea</taxon>
        <taxon>Blattoidea</taxon>
        <taxon>Termitoidae</taxon>
        <taxon>Kalotermitidae</taxon>
        <taxon>Cryptotermitinae</taxon>
        <taxon>Cryptotermes</taxon>
    </lineage>
</organism>
<proteinExistence type="predicted"/>
<evidence type="ECO:0000313" key="1">
    <source>
        <dbReference type="EMBL" id="PNF36775.1"/>
    </source>
</evidence>
<dbReference type="Proteomes" id="UP000235965">
    <property type="component" value="Unassembled WGS sequence"/>
</dbReference>
<dbReference type="OrthoDB" id="8196974at2759"/>
<comment type="caution">
    <text evidence="1">The sequence shown here is derived from an EMBL/GenBank/DDBJ whole genome shotgun (WGS) entry which is preliminary data.</text>
</comment>